<dbReference type="OMA" id="RFYETNF"/>
<keyword evidence="8" id="KW-1185">Reference proteome</keyword>
<dbReference type="Pfam" id="PF02544">
    <property type="entry name" value="Steroid_dh"/>
    <property type="match status" value="1"/>
</dbReference>
<dbReference type="GO" id="GO:0006488">
    <property type="term" value="P:dolichol-linked oligosaccharide biosynthetic process"/>
    <property type="evidence" value="ECO:0007669"/>
    <property type="project" value="InterPro"/>
</dbReference>
<protein>
    <recommendedName>
        <fullName evidence="6">3-oxo-5-alpha-steroid 4-dehydrogenase C-terminal domain-containing protein</fullName>
    </recommendedName>
</protein>
<name>A0A8J6CHZ1_DIALT</name>
<dbReference type="EMBL" id="JAGTXO010000004">
    <property type="protein sequence ID" value="KAG8468263.1"/>
    <property type="molecule type" value="Genomic_DNA"/>
</dbReference>
<evidence type="ECO:0000256" key="4">
    <source>
        <dbReference type="ARBA" id="ARBA00023136"/>
    </source>
</evidence>
<dbReference type="PANTHER" id="PTHR14624">
    <property type="entry name" value="DFG10 PROTEIN"/>
    <property type="match status" value="1"/>
</dbReference>
<dbReference type="OrthoDB" id="541710at2759"/>
<keyword evidence="4 5" id="KW-0472">Membrane</keyword>
<evidence type="ECO:0000256" key="5">
    <source>
        <dbReference type="SAM" id="Phobius"/>
    </source>
</evidence>
<dbReference type="Proteomes" id="UP000751190">
    <property type="component" value="Unassembled WGS sequence"/>
</dbReference>
<dbReference type="UniPathway" id="UPA00378"/>
<keyword evidence="3 5" id="KW-1133">Transmembrane helix</keyword>
<evidence type="ECO:0000256" key="3">
    <source>
        <dbReference type="ARBA" id="ARBA00022989"/>
    </source>
</evidence>
<comment type="caution">
    <text evidence="7">The sequence shown here is derived from an EMBL/GenBank/DDBJ whole genome shotgun (WGS) entry which is preliminary data.</text>
</comment>
<evidence type="ECO:0000313" key="8">
    <source>
        <dbReference type="Proteomes" id="UP000751190"/>
    </source>
</evidence>
<keyword evidence="2 5" id="KW-0812">Transmembrane</keyword>
<dbReference type="InterPro" id="IPR039698">
    <property type="entry name" value="Dfg10/SRD5A3"/>
</dbReference>
<feature type="domain" description="3-oxo-5-alpha-steroid 4-dehydrogenase C-terminal" evidence="6">
    <location>
        <begin position="178"/>
        <end position="295"/>
    </location>
</feature>
<dbReference type="AlphaFoldDB" id="A0A8J6CHZ1"/>
<evidence type="ECO:0000256" key="1">
    <source>
        <dbReference type="ARBA" id="ARBA00004127"/>
    </source>
</evidence>
<evidence type="ECO:0000313" key="7">
    <source>
        <dbReference type="EMBL" id="KAG8468263.1"/>
    </source>
</evidence>
<dbReference type="GO" id="GO:0003865">
    <property type="term" value="F:3-oxo-5-alpha-steroid 4-dehydrogenase activity"/>
    <property type="evidence" value="ECO:0007669"/>
    <property type="project" value="TreeGrafter"/>
</dbReference>
<organism evidence="7 8">
    <name type="scientific">Diacronema lutheri</name>
    <name type="common">Unicellular marine alga</name>
    <name type="synonym">Monochrysis lutheri</name>
    <dbReference type="NCBI Taxonomy" id="2081491"/>
    <lineage>
        <taxon>Eukaryota</taxon>
        <taxon>Haptista</taxon>
        <taxon>Haptophyta</taxon>
        <taxon>Pavlovophyceae</taxon>
        <taxon>Pavlovales</taxon>
        <taxon>Pavlovaceae</taxon>
        <taxon>Diacronema</taxon>
    </lineage>
</organism>
<gene>
    <name evidence="7" type="ORF">KFE25_013346</name>
</gene>
<proteinExistence type="predicted"/>
<sequence length="295" mass="31629">MARAPTLAAVLQAYYALVTLAALASTQLPFLARWARFGKLHHAAAREPAAHWLTAALDVRVPKRRFVHFYVLGCATCAATIAAVLRAGGACALLRGVPAARAPSAPGADSALCLAMLCAHVARRLYECVRVERPSGEMHVLAYILGLSYYALLPAAAVAECVERPRAAGGGGASWMAARRLGALGVYAWASVHQHRCHRILAQLRAPPPPGARAAPRYRVPYGDWFAHASCPHYLAEALIYAALVLAKPRDATLGALVAWVLVSHAINARRAHAWYRATFGHYPRSRAALVPGVF</sequence>
<reference evidence="7" key="1">
    <citation type="submission" date="2021-05" db="EMBL/GenBank/DDBJ databases">
        <title>The genome of the haptophyte Pavlova lutheri (Diacronema luteri, Pavlovales) - a model for lipid biosynthesis in eukaryotic algae.</title>
        <authorList>
            <person name="Hulatt C.J."/>
            <person name="Posewitz M.C."/>
        </authorList>
    </citation>
    <scope>NUCLEOTIDE SEQUENCE</scope>
    <source>
        <strain evidence="7">NIVA-4/92</strain>
    </source>
</reference>
<evidence type="ECO:0000259" key="6">
    <source>
        <dbReference type="Pfam" id="PF02544"/>
    </source>
</evidence>
<dbReference type="PANTHER" id="PTHR14624:SF0">
    <property type="entry name" value="POLYPRENOL REDUCTASE"/>
    <property type="match status" value="1"/>
</dbReference>
<dbReference type="PROSITE" id="PS50244">
    <property type="entry name" value="S5A_REDUCTASE"/>
    <property type="match status" value="1"/>
</dbReference>
<comment type="subcellular location">
    <subcellularLocation>
        <location evidence="1">Endomembrane system</location>
        <topology evidence="1">Multi-pass membrane protein</topology>
    </subcellularLocation>
</comment>
<feature type="transmembrane region" description="Helical" evidence="5">
    <location>
        <begin position="67"/>
        <end position="85"/>
    </location>
</feature>
<dbReference type="InterPro" id="IPR001104">
    <property type="entry name" value="3-oxo-5_a-steroid_4-DH_C"/>
</dbReference>
<dbReference type="GO" id="GO:0005783">
    <property type="term" value="C:endoplasmic reticulum"/>
    <property type="evidence" value="ECO:0007669"/>
    <property type="project" value="TreeGrafter"/>
</dbReference>
<accession>A0A8J6CHZ1</accession>
<evidence type="ECO:0000256" key="2">
    <source>
        <dbReference type="ARBA" id="ARBA00022692"/>
    </source>
</evidence>
<dbReference type="GO" id="GO:0016095">
    <property type="term" value="P:polyprenol catabolic process"/>
    <property type="evidence" value="ECO:0007669"/>
    <property type="project" value="TreeGrafter"/>
</dbReference>